<name>A0A8H2XBU7_9AGAM</name>
<dbReference type="PANTHER" id="PTHR37487">
    <property type="entry name" value="CHROMOSOME 1, WHOLE GENOME SHOTGUN SEQUENCE"/>
    <property type="match status" value="1"/>
</dbReference>
<dbReference type="AlphaFoldDB" id="A0A8H2XBU7"/>
<evidence type="ECO:0000313" key="4">
    <source>
        <dbReference type="Proteomes" id="UP000663841"/>
    </source>
</evidence>
<dbReference type="EMBL" id="CAJMWW010000077">
    <property type="protein sequence ID" value="CAE6422692.1"/>
    <property type="molecule type" value="Genomic_DNA"/>
</dbReference>
<evidence type="ECO:0000256" key="1">
    <source>
        <dbReference type="SAM" id="MobiDB-lite"/>
    </source>
</evidence>
<evidence type="ECO:0000256" key="2">
    <source>
        <dbReference type="SAM" id="SignalP"/>
    </source>
</evidence>
<keyword evidence="2" id="KW-0732">Signal</keyword>
<feature type="region of interest" description="Disordered" evidence="1">
    <location>
        <begin position="128"/>
        <end position="150"/>
    </location>
</feature>
<comment type="caution">
    <text evidence="3">The sequence shown here is derived from an EMBL/GenBank/DDBJ whole genome shotgun (WGS) entry which is preliminary data.</text>
</comment>
<feature type="chain" id="PRO_5034652088" description="Secreted protein" evidence="2">
    <location>
        <begin position="21"/>
        <end position="202"/>
    </location>
</feature>
<dbReference type="PANTHER" id="PTHR37487:SF2">
    <property type="entry name" value="EXPRESSED PROTEIN"/>
    <property type="match status" value="1"/>
</dbReference>
<protein>
    <recommendedName>
        <fullName evidence="5">Secreted protein</fullName>
    </recommendedName>
</protein>
<sequence length="202" mass="19186">MFSHTAVALYALVLAGAAAAQSFTVATPPSVVQCQPAQLSWSGGVPPYFPSIIPGSQPGAAALKDFPSQPATSLVWKVDLAQGTSITIQIRDSTGAVQYSSALSIQNSSDASCVNGNVSATASGGSGAATSTSAAAGGPASSTPSPAATVSSAASSASTRAAASVTSAAASASASATNSASMVTKGAFGVAGLAGLIGAALF</sequence>
<accession>A0A8H2XBU7</accession>
<reference evidence="3" key="1">
    <citation type="submission" date="2021-01" db="EMBL/GenBank/DDBJ databases">
        <authorList>
            <person name="Kaushik A."/>
        </authorList>
    </citation>
    <scope>NUCLEOTIDE SEQUENCE</scope>
    <source>
        <strain evidence="3">AG3-T5</strain>
    </source>
</reference>
<gene>
    <name evidence="3" type="ORF">RDB_LOCUS49124</name>
</gene>
<feature type="signal peptide" evidence="2">
    <location>
        <begin position="1"/>
        <end position="20"/>
    </location>
</feature>
<dbReference type="Proteomes" id="UP000663841">
    <property type="component" value="Unassembled WGS sequence"/>
</dbReference>
<evidence type="ECO:0008006" key="5">
    <source>
        <dbReference type="Google" id="ProtNLM"/>
    </source>
</evidence>
<organism evidence="3 4">
    <name type="scientific">Rhizoctonia solani</name>
    <dbReference type="NCBI Taxonomy" id="456999"/>
    <lineage>
        <taxon>Eukaryota</taxon>
        <taxon>Fungi</taxon>
        <taxon>Dikarya</taxon>
        <taxon>Basidiomycota</taxon>
        <taxon>Agaricomycotina</taxon>
        <taxon>Agaricomycetes</taxon>
        <taxon>Cantharellales</taxon>
        <taxon>Ceratobasidiaceae</taxon>
        <taxon>Rhizoctonia</taxon>
    </lineage>
</organism>
<evidence type="ECO:0000313" key="3">
    <source>
        <dbReference type="EMBL" id="CAE6422692.1"/>
    </source>
</evidence>
<proteinExistence type="predicted"/>